<keyword evidence="3" id="KW-1185">Reference proteome</keyword>
<reference evidence="2" key="2">
    <citation type="submission" date="2022-03" db="EMBL/GenBank/DDBJ databases">
        <authorList>
            <person name="Reyes E."/>
            <person name="Alvarez-Quinto R.A."/>
            <person name="Cornejo-Franco J.F."/>
            <person name="Mollov D."/>
            <person name="Quito-Avila D.F."/>
        </authorList>
    </citation>
    <scope>NUCLEOTIDE SEQUENCE</scope>
    <source>
        <strain evidence="2">Prosperina</strain>
    </source>
</reference>
<reference evidence="2" key="1">
    <citation type="journal article" date="2022" name="Phytopathology">
        <title>Genome characterization and pathogenicity of two new Hyptis pectinata viruses transmitted by distinct insect vectors.</title>
        <authorList>
            <person name="Reyes-Proano E."/>
            <person name="Alvarez-Quinto R."/>
            <person name="Delgado Jimenez J.A."/>
            <person name="Cornejo-Franco J.F."/>
            <person name="Mollov D."/>
            <person name="Bejerman N."/>
            <person name="Quito-Avila D."/>
        </authorList>
    </citation>
    <scope>NUCLEOTIDE SEQUENCE</scope>
    <source>
        <strain evidence="2">Prosperina</strain>
    </source>
</reference>
<evidence type="ECO:0000313" key="2">
    <source>
        <dbReference type="EMBL" id="UTN00448.1"/>
    </source>
</evidence>
<keyword evidence="1" id="KW-0472">Membrane</keyword>
<evidence type="ECO:0000313" key="3">
    <source>
        <dbReference type="Proteomes" id="UP001268423"/>
    </source>
</evidence>
<keyword evidence="1" id="KW-0812">Transmembrane</keyword>
<name>A0AAE9MRI0_9RHAB</name>
<feature type="transmembrane region" description="Helical" evidence="1">
    <location>
        <begin position="40"/>
        <end position="60"/>
    </location>
</feature>
<dbReference type="Proteomes" id="UP001268423">
    <property type="component" value="Segment"/>
</dbReference>
<protein>
    <submittedName>
        <fullName evidence="2">Uncharacterized protein</fullName>
    </submittedName>
</protein>
<evidence type="ECO:0000256" key="1">
    <source>
        <dbReference type="SAM" id="Phobius"/>
    </source>
</evidence>
<proteinExistence type="predicted"/>
<sequence length="74" mass="8777">MSILEWFNQYSPDITDAINKEELDLDVPRVQGGAAVDSMVIYYLLLVKIVLVIVVFILCNRNRRNRRRFRIHWA</sequence>
<keyword evidence="1" id="KW-1133">Transmembrane helix</keyword>
<organism evidence="2 3">
    <name type="scientific">Hyptis latent virus</name>
    <dbReference type="NCBI Taxonomy" id="2963947"/>
    <lineage>
        <taxon>Viruses</taxon>
        <taxon>Riboviria</taxon>
        <taxon>Orthornavirae</taxon>
        <taxon>Negarnaviricota</taxon>
        <taxon>Haploviricotina</taxon>
        <taxon>Monjiviricetes</taxon>
        <taxon>Mononegavirales</taxon>
        <taxon>Rhabdoviridae</taxon>
        <taxon>Betarhabdovirinae</taxon>
        <taxon>Alphacytorhabdovirus</taxon>
        <taxon>Alphacytorhabdovirus hyptisis</taxon>
    </lineage>
</organism>
<accession>A0AAE9MRI0</accession>
<dbReference type="EMBL" id="ON073823">
    <property type="protein sequence ID" value="UTN00448.1"/>
    <property type="molecule type" value="Viral_cRNA"/>
</dbReference>